<gene>
    <name evidence="3" type="ORF">GRI39_02870</name>
</gene>
<keyword evidence="2" id="KW-0449">Lipoprotein</keyword>
<evidence type="ECO:0000313" key="3">
    <source>
        <dbReference type="EMBL" id="MXP24990.1"/>
    </source>
</evidence>
<proteinExistence type="inferred from homology"/>
<evidence type="ECO:0000256" key="2">
    <source>
        <dbReference type="RuleBase" id="RU362097"/>
    </source>
</evidence>
<dbReference type="PANTHER" id="PTHR30203:SF32">
    <property type="entry name" value="CATION EFFLUX SYSTEM PROTEIN CUSC"/>
    <property type="match status" value="1"/>
</dbReference>
<dbReference type="Gene3D" id="2.20.200.10">
    <property type="entry name" value="Outer membrane efflux proteins (OEP)"/>
    <property type="match status" value="1"/>
</dbReference>
<keyword evidence="2" id="KW-0732">Signal</keyword>
<protein>
    <submittedName>
        <fullName evidence="3">Efflux transporter outer membrane subunit</fullName>
    </submittedName>
</protein>
<dbReference type="SUPFAM" id="SSF56954">
    <property type="entry name" value="Outer membrane efflux proteins (OEP)"/>
    <property type="match status" value="1"/>
</dbReference>
<dbReference type="Gene3D" id="1.20.1600.10">
    <property type="entry name" value="Outer membrane efflux proteins (OEP)"/>
    <property type="match status" value="1"/>
</dbReference>
<dbReference type="Proteomes" id="UP000460561">
    <property type="component" value="Unassembled WGS sequence"/>
</dbReference>
<dbReference type="Pfam" id="PF02321">
    <property type="entry name" value="OEP"/>
    <property type="match status" value="2"/>
</dbReference>
<dbReference type="GO" id="GO:0015562">
    <property type="term" value="F:efflux transmembrane transporter activity"/>
    <property type="evidence" value="ECO:0007669"/>
    <property type="project" value="InterPro"/>
</dbReference>
<comment type="similarity">
    <text evidence="1 2">Belongs to the outer membrane factor (OMF) (TC 1.B.17) family.</text>
</comment>
<sequence length="479" mass="51745">MSHCKRLIAVSSLLLTSACINMAPEHERPALSVPASYSASDRPEGTAVASEIDWQDYFRDERLRVLIRTALENNRDLMVATAKIEQARAQFRIQDSNRFPSIEATGSGTRTRTPLDTIAVGQGNGTSGGPDAITYNRYNVGVGVTAFELDFWGRLANLSEAARAQYLSTVAAQRSFYLSLIGDVASTYYQLIESQEQLELAQATAKSRSEGLSIAKKRLDAGVTSALEYRQAEGLLTTAQQQVAAEELASAQLQNQLQVLVGGKFPENLPPGGQLSDQAPTIYLDAGLPSDLMLVRPDIIAAEETLRAARANIGAARAAFFPNISLTGSAGFASSELDGLFKGGAFTWSAGPSINLPIFDWGGREANLDVAKAQETEAVATYDKTVQTAFREVSDALAGRRWLARQVLALEDNVKAQENIAHISTLRYREGVDDYLEVLDAERSLFSARQSLLTTRRALYQNAATLFIALGGGAPNADN</sequence>
<feature type="signal peptide" evidence="2">
    <location>
        <begin position="1"/>
        <end position="22"/>
    </location>
</feature>
<evidence type="ECO:0000256" key="1">
    <source>
        <dbReference type="ARBA" id="ARBA00007613"/>
    </source>
</evidence>
<dbReference type="GO" id="GO:0005886">
    <property type="term" value="C:plasma membrane"/>
    <property type="evidence" value="ECO:0007669"/>
    <property type="project" value="UniProtKB-SubCell"/>
</dbReference>
<name>A0A845A478_9SPHN</name>
<evidence type="ECO:0000313" key="4">
    <source>
        <dbReference type="Proteomes" id="UP000460561"/>
    </source>
</evidence>
<keyword evidence="2" id="KW-1134">Transmembrane beta strand</keyword>
<dbReference type="OrthoDB" id="7181739at2"/>
<feature type="chain" id="PRO_5033102844" evidence="2">
    <location>
        <begin position="23"/>
        <end position="479"/>
    </location>
</feature>
<keyword evidence="2" id="KW-0564">Palmitate</keyword>
<keyword evidence="2" id="KW-0472">Membrane</keyword>
<organism evidence="3 4">
    <name type="scientific">Altericroceibacterium indicum</name>
    <dbReference type="NCBI Taxonomy" id="374177"/>
    <lineage>
        <taxon>Bacteria</taxon>
        <taxon>Pseudomonadati</taxon>
        <taxon>Pseudomonadota</taxon>
        <taxon>Alphaproteobacteria</taxon>
        <taxon>Sphingomonadales</taxon>
        <taxon>Erythrobacteraceae</taxon>
        <taxon>Altericroceibacterium</taxon>
    </lineage>
</organism>
<dbReference type="EMBL" id="WTYQ01000001">
    <property type="protein sequence ID" value="MXP24990.1"/>
    <property type="molecule type" value="Genomic_DNA"/>
</dbReference>
<keyword evidence="2" id="KW-0812">Transmembrane</keyword>
<reference evidence="3 4" key="1">
    <citation type="submission" date="2019-12" db="EMBL/GenBank/DDBJ databases">
        <title>Genomic-based taxomic classification of the family Erythrobacteraceae.</title>
        <authorList>
            <person name="Xu L."/>
        </authorList>
    </citation>
    <scope>NUCLEOTIDE SEQUENCE [LARGE SCALE GENOMIC DNA]</scope>
    <source>
        <strain evidence="3 4">DSM 18604</strain>
    </source>
</reference>
<dbReference type="AlphaFoldDB" id="A0A845A478"/>
<accession>A0A845A478</accession>
<comment type="caution">
    <text evidence="3">The sequence shown here is derived from an EMBL/GenBank/DDBJ whole genome shotgun (WGS) entry which is preliminary data.</text>
</comment>
<dbReference type="PANTHER" id="PTHR30203">
    <property type="entry name" value="OUTER MEMBRANE CATION EFFLUX PROTEIN"/>
    <property type="match status" value="1"/>
</dbReference>
<dbReference type="PROSITE" id="PS51257">
    <property type="entry name" value="PROKAR_LIPOPROTEIN"/>
    <property type="match status" value="1"/>
</dbReference>
<comment type="subcellular location">
    <subcellularLocation>
        <location evidence="2">Cell membrane</location>
        <topology evidence="2">Lipid-anchor</topology>
    </subcellularLocation>
</comment>
<dbReference type="InterPro" id="IPR010131">
    <property type="entry name" value="MdtP/NodT-like"/>
</dbReference>
<dbReference type="NCBIfam" id="TIGR01845">
    <property type="entry name" value="outer_NodT"/>
    <property type="match status" value="1"/>
</dbReference>
<dbReference type="InterPro" id="IPR003423">
    <property type="entry name" value="OMP_efflux"/>
</dbReference>
<dbReference type="RefSeq" id="WP_160738170.1">
    <property type="nucleotide sequence ID" value="NZ_WTYQ01000001.1"/>
</dbReference>
<keyword evidence="4" id="KW-1185">Reference proteome</keyword>